<accession>A0A7V4XS96</accession>
<proteinExistence type="predicted"/>
<protein>
    <submittedName>
        <fullName evidence="3">Uncharacterized protein</fullName>
    </submittedName>
</protein>
<comment type="caution">
    <text evidence="3">The sequence shown here is derived from an EMBL/GenBank/DDBJ whole genome shotgun (WGS) entry which is preliminary data.</text>
</comment>
<sequence length="151" mass="16700">MPPAKARSRARNTRSKQDSRARTAQRRSPAQSRGPAQDHSVWQVLLPLALGIAATFGTVRLAAILTFMGPQPFTLLYPWVAVFSGHPIGLSYDNASALSQMLLYLQFPLYGLLAGIVLFATRRFWRAVTAIFAVHIFGILLVLLMSLLRAH</sequence>
<dbReference type="EMBL" id="DTKL01000033">
    <property type="protein sequence ID" value="HGY94238.1"/>
    <property type="molecule type" value="Genomic_DNA"/>
</dbReference>
<evidence type="ECO:0000256" key="1">
    <source>
        <dbReference type="SAM" id="MobiDB-lite"/>
    </source>
</evidence>
<keyword evidence="2" id="KW-0472">Membrane</keyword>
<keyword evidence="2" id="KW-1133">Transmembrane helix</keyword>
<organism evidence="3">
    <name type="scientific">Acidobacterium capsulatum</name>
    <dbReference type="NCBI Taxonomy" id="33075"/>
    <lineage>
        <taxon>Bacteria</taxon>
        <taxon>Pseudomonadati</taxon>
        <taxon>Acidobacteriota</taxon>
        <taxon>Terriglobia</taxon>
        <taxon>Terriglobales</taxon>
        <taxon>Acidobacteriaceae</taxon>
        <taxon>Acidobacterium</taxon>
    </lineage>
</organism>
<evidence type="ECO:0000313" key="3">
    <source>
        <dbReference type="EMBL" id="HGY94238.1"/>
    </source>
</evidence>
<feature type="compositionally biased region" description="Basic residues" evidence="1">
    <location>
        <begin position="1"/>
        <end position="14"/>
    </location>
</feature>
<keyword evidence="2" id="KW-0812">Transmembrane</keyword>
<feature type="region of interest" description="Disordered" evidence="1">
    <location>
        <begin position="1"/>
        <end position="36"/>
    </location>
</feature>
<gene>
    <name evidence="3" type="ORF">ENW50_06080</name>
</gene>
<reference evidence="3" key="1">
    <citation type="journal article" date="2020" name="mSystems">
        <title>Genome- and Community-Level Interaction Insights into Carbon Utilization and Element Cycling Functions of Hydrothermarchaeota in Hydrothermal Sediment.</title>
        <authorList>
            <person name="Zhou Z."/>
            <person name="Liu Y."/>
            <person name="Xu W."/>
            <person name="Pan J."/>
            <person name="Luo Z.H."/>
            <person name="Li M."/>
        </authorList>
    </citation>
    <scope>NUCLEOTIDE SEQUENCE [LARGE SCALE GENOMIC DNA]</scope>
    <source>
        <strain evidence="3">SpSt-855</strain>
    </source>
</reference>
<dbReference type="AlphaFoldDB" id="A0A7V4XS96"/>
<feature type="transmembrane region" description="Helical" evidence="2">
    <location>
        <begin position="127"/>
        <end position="148"/>
    </location>
</feature>
<evidence type="ECO:0000256" key="2">
    <source>
        <dbReference type="SAM" id="Phobius"/>
    </source>
</evidence>
<name>A0A7V4XS96_9BACT</name>
<feature type="transmembrane region" description="Helical" evidence="2">
    <location>
        <begin position="98"/>
        <end position="120"/>
    </location>
</feature>